<feature type="region of interest" description="Disordered" evidence="9">
    <location>
        <begin position="382"/>
        <end position="404"/>
    </location>
</feature>
<dbReference type="InterPro" id="IPR027105">
    <property type="entry name" value="Prp31"/>
</dbReference>
<dbReference type="Gene3D" id="1.10.246.90">
    <property type="entry name" value="Nop domain"/>
    <property type="match status" value="1"/>
</dbReference>
<evidence type="ECO:0000313" key="12">
    <source>
        <dbReference type="Proteomes" id="UP000054845"/>
    </source>
</evidence>
<dbReference type="InterPro" id="IPR012976">
    <property type="entry name" value="NOSIC"/>
</dbReference>
<dbReference type="InterPro" id="IPR002687">
    <property type="entry name" value="Nop_dom"/>
</dbReference>
<dbReference type="Pfam" id="PF01798">
    <property type="entry name" value="Nop"/>
    <property type="match status" value="1"/>
</dbReference>
<keyword evidence="8 11" id="KW-0687">Ribonucleoprotein</keyword>
<dbReference type="Pfam" id="PF09785">
    <property type="entry name" value="Prp31_C"/>
    <property type="match status" value="1"/>
</dbReference>
<feature type="domain" description="Nop" evidence="10">
    <location>
        <begin position="259"/>
        <end position="377"/>
    </location>
</feature>
<dbReference type="PANTHER" id="PTHR13904">
    <property type="entry name" value="PRE-MRNA SPLICING FACTOR PRP31"/>
    <property type="match status" value="1"/>
</dbReference>
<comment type="subcellular location">
    <subcellularLocation>
        <location evidence="1">Nucleus</location>
    </subcellularLocation>
</comment>
<keyword evidence="6" id="KW-0508">mRNA splicing</keyword>
<keyword evidence="5" id="KW-0694">RNA-binding</keyword>
<dbReference type="SMART" id="SM00931">
    <property type="entry name" value="NOSIC"/>
    <property type="match status" value="1"/>
</dbReference>
<feature type="region of interest" description="Disordered" evidence="9">
    <location>
        <begin position="526"/>
        <end position="572"/>
    </location>
</feature>
<dbReference type="FunFam" id="1.10.287.4070:FF:000003">
    <property type="entry name" value="U4/U6 small nuclear ribonucleoprotein PRP31"/>
    <property type="match status" value="1"/>
</dbReference>
<dbReference type="InterPro" id="IPR019175">
    <property type="entry name" value="Prp31_C"/>
</dbReference>
<evidence type="ECO:0000313" key="11">
    <source>
        <dbReference type="EMBL" id="CEH18031.1"/>
    </source>
</evidence>
<keyword evidence="4" id="KW-0747">Spliceosome</keyword>
<dbReference type="EMBL" id="CCYA01000269">
    <property type="protein sequence ID" value="CEH18031.1"/>
    <property type="molecule type" value="Genomic_DNA"/>
</dbReference>
<dbReference type="GO" id="GO:0071011">
    <property type="term" value="C:precatalytic spliceosome"/>
    <property type="evidence" value="ECO:0007669"/>
    <property type="project" value="TreeGrafter"/>
</dbReference>
<comment type="similarity">
    <text evidence="2">Belongs to the PRP31 family.</text>
</comment>
<keyword evidence="12" id="KW-1185">Reference proteome</keyword>
<organism evidence="11 12">
    <name type="scientific">Ceraceosorus bombacis</name>
    <dbReference type="NCBI Taxonomy" id="401625"/>
    <lineage>
        <taxon>Eukaryota</taxon>
        <taxon>Fungi</taxon>
        <taxon>Dikarya</taxon>
        <taxon>Basidiomycota</taxon>
        <taxon>Ustilaginomycotina</taxon>
        <taxon>Exobasidiomycetes</taxon>
        <taxon>Ceraceosorales</taxon>
        <taxon>Ceraceosoraceae</taxon>
        <taxon>Ceraceosorus</taxon>
    </lineage>
</organism>
<dbReference type="Proteomes" id="UP000054845">
    <property type="component" value="Unassembled WGS sequence"/>
</dbReference>
<name>A0A0P1BP84_9BASI</name>
<evidence type="ECO:0000256" key="3">
    <source>
        <dbReference type="ARBA" id="ARBA00022664"/>
    </source>
</evidence>
<dbReference type="PROSITE" id="PS51358">
    <property type="entry name" value="NOP"/>
    <property type="match status" value="1"/>
</dbReference>
<reference evidence="11 12" key="1">
    <citation type="submission" date="2014-09" db="EMBL/GenBank/DDBJ databases">
        <authorList>
            <person name="Magalhaes I.L.F."/>
            <person name="Oliveira U."/>
            <person name="Santos F.R."/>
            <person name="Vidigal T.H.D.A."/>
            <person name="Brescovit A.D."/>
            <person name="Santos A.J."/>
        </authorList>
    </citation>
    <scope>NUCLEOTIDE SEQUENCE [LARGE SCALE GENOMIC DNA]</scope>
</reference>
<evidence type="ECO:0000256" key="9">
    <source>
        <dbReference type="SAM" id="MobiDB-lite"/>
    </source>
</evidence>
<keyword evidence="7" id="KW-0539">Nucleus</keyword>
<dbReference type="GO" id="GO:0000244">
    <property type="term" value="P:spliceosomal tri-snRNP complex assembly"/>
    <property type="evidence" value="ECO:0007669"/>
    <property type="project" value="InterPro"/>
</dbReference>
<feature type="region of interest" description="Disordered" evidence="9">
    <location>
        <begin position="1"/>
        <end position="74"/>
    </location>
</feature>
<evidence type="ECO:0000256" key="4">
    <source>
        <dbReference type="ARBA" id="ARBA00022728"/>
    </source>
</evidence>
<evidence type="ECO:0000256" key="2">
    <source>
        <dbReference type="ARBA" id="ARBA00005572"/>
    </source>
</evidence>
<dbReference type="SUPFAM" id="SSF89124">
    <property type="entry name" value="Nop domain"/>
    <property type="match status" value="1"/>
</dbReference>
<accession>A0A0P1BP84</accession>
<keyword evidence="3" id="KW-0507">mRNA processing</keyword>
<dbReference type="AlphaFoldDB" id="A0A0P1BP84"/>
<dbReference type="FunFam" id="1.10.246.90:FF:000002">
    <property type="entry name" value="U4/U6 small nuclear ribonucleoprotein Prp31"/>
    <property type="match status" value="1"/>
</dbReference>
<dbReference type="STRING" id="401625.A0A0P1BP84"/>
<dbReference type="GO" id="GO:0003723">
    <property type="term" value="F:RNA binding"/>
    <property type="evidence" value="ECO:0007669"/>
    <property type="project" value="UniProtKB-KW"/>
</dbReference>
<dbReference type="InterPro" id="IPR036070">
    <property type="entry name" value="Nop_dom_sf"/>
</dbReference>
<dbReference type="Gene3D" id="1.10.287.4070">
    <property type="match status" value="1"/>
</dbReference>
<evidence type="ECO:0000256" key="6">
    <source>
        <dbReference type="ARBA" id="ARBA00023187"/>
    </source>
</evidence>
<proteinExistence type="inferred from homology"/>
<evidence type="ECO:0000256" key="5">
    <source>
        <dbReference type="ARBA" id="ARBA00022884"/>
    </source>
</evidence>
<dbReference type="GO" id="GO:0005687">
    <property type="term" value="C:U4 snRNP"/>
    <property type="evidence" value="ECO:0007669"/>
    <property type="project" value="TreeGrafter"/>
</dbReference>
<dbReference type="GO" id="GO:0046540">
    <property type="term" value="C:U4/U6 x U5 tri-snRNP complex"/>
    <property type="evidence" value="ECO:0007669"/>
    <property type="project" value="InterPro"/>
</dbReference>
<evidence type="ECO:0000256" key="7">
    <source>
        <dbReference type="ARBA" id="ARBA00023242"/>
    </source>
</evidence>
<sequence>MASYADELLADLGSDSEGSGRESPEPVGGNGSNAQAPGAGVGEGREEDMEVDGAESQKLMNVPEGGTRPAEEMDQQEVDRMNLKDVHSVRGVAKLLQGSKLQETLRAIDVYINQPGPSAEGANQAMAASSEDSDEYRLIVKSNNLAVDIDNEVLIVHKYIRDHYAPRFPELESLIPNPWDFVRAVQALGNDESLTKASLEQILPHGTVVVISMTASTTQGKPLSTQEWRRVEEATESVFELEAARRKILSYVESRMTLIAPNLSAVVGTRVATKLLGVAGGLTGLSKIPACNVHLLGASKKAATGFSTAFHNRPVGFIFQAPLIQEVGEEYHRQAQRIVSAKAMLAARVDMNGSDKYGRYGARIRKELEKRLEKLQEPPPVKMTKALPIPKEGGKKQQRGGRRARKLKEINGTTDLKKQQNRMEFGKAEDEAGIFDETVGLGMMSAGQTGRVRAKVANKAHAAKMSKSNKDRLAALKGRSAASALDAGGESSGTASSLSFTPVQGIELVDPSRQRRVDEANAKWFKEGTFSLAPGARGNIIPGSSTSGSAAPSAPGSMGPPSLPPTKRPRVE</sequence>
<evidence type="ECO:0000259" key="10">
    <source>
        <dbReference type="PROSITE" id="PS51358"/>
    </source>
</evidence>
<evidence type="ECO:0000256" key="1">
    <source>
        <dbReference type="ARBA" id="ARBA00004123"/>
    </source>
</evidence>
<dbReference type="InterPro" id="IPR042239">
    <property type="entry name" value="Nop_C"/>
</dbReference>
<protein>
    <submittedName>
        <fullName evidence="11">U4 u6 small nuclear ribonucleoprotein prp31</fullName>
    </submittedName>
</protein>
<evidence type="ECO:0000256" key="8">
    <source>
        <dbReference type="ARBA" id="ARBA00023274"/>
    </source>
</evidence>
<feature type="compositionally biased region" description="Low complexity" evidence="9">
    <location>
        <begin position="542"/>
        <end position="560"/>
    </location>
</feature>
<dbReference type="PANTHER" id="PTHR13904:SF0">
    <property type="entry name" value="U4_U6 SMALL NUCLEAR RIBONUCLEOPROTEIN PRP31"/>
    <property type="match status" value="1"/>
</dbReference>
<dbReference type="OrthoDB" id="4771285at2759"/>